<dbReference type="AlphaFoldDB" id="A0A4U8URU9"/>
<proteinExistence type="predicted"/>
<reference evidence="1 2" key="1">
    <citation type="journal article" date="2015" name="Genome Biol.">
        <title>Comparative genomics of Steinernema reveals deeply conserved gene regulatory networks.</title>
        <authorList>
            <person name="Dillman A.R."/>
            <person name="Macchietto M."/>
            <person name="Porter C.F."/>
            <person name="Rogers A."/>
            <person name="Williams B."/>
            <person name="Antoshechkin I."/>
            <person name="Lee M.M."/>
            <person name="Goodwin Z."/>
            <person name="Lu X."/>
            <person name="Lewis E.E."/>
            <person name="Goodrich-Blair H."/>
            <person name="Stock S.P."/>
            <person name="Adams B.J."/>
            <person name="Sternberg P.W."/>
            <person name="Mortazavi A."/>
        </authorList>
    </citation>
    <scope>NUCLEOTIDE SEQUENCE [LARGE SCALE GENOMIC DNA]</scope>
    <source>
        <strain evidence="1 2">ALL</strain>
    </source>
</reference>
<sequence length="114" mass="13252">MSLYGLVQGSLIDMHILNTFFGSMMREFELQPQLASHAKWTSNCCGLQMTQIQLVFDFLQKRKAQHIRLCPSPTFELRQIMLTQFIFKDDCQMVKAKTDANQCLCKWVKTLTVN</sequence>
<protein>
    <submittedName>
        <fullName evidence="1">Uncharacterized protein</fullName>
    </submittedName>
</protein>
<organism evidence="1 2">
    <name type="scientific">Steinernema carpocapsae</name>
    <name type="common">Entomopathogenic nematode</name>
    <dbReference type="NCBI Taxonomy" id="34508"/>
    <lineage>
        <taxon>Eukaryota</taxon>
        <taxon>Metazoa</taxon>
        <taxon>Ecdysozoa</taxon>
        <taxon>Nematoda</taxon>
        <taxon>Chromadorea</taxon>
        <taxon>Rhabditida</taxon>
        <taxon>Tylenchina</taxon>
        <taxon>Panagrolaimomorpha</taxon>
        <taxon>Strongyloidoidea</taxon>
        <taxon>Steinernematidae</taxon>
        <taxon>Steinernema</taxon>
    </lineage>
</organism>
<dbReference type="EMBL" id="AZBU02000001">
    <property type="protein sequence ID" value="TMS35916.1"/>
    <property type="molecule type" value="Genomic_DNA"/>
</dbReference>
<accession>A0A4U8URU9</accession>
<evidence type="ECO:0000313" key="2">
    <source>
        <dbReference type="Proteomes" id="UP000298663"/>
    </source>
</evidence>
<name>A0A4U8URU9_STECR</name>
<dbReference type="Proteomes" id="UP000298663">
    <property type="component" value="Unassembled WGS sequence"/>
</dbReference>
<reference evidence="1 2" key="2">
    <citation type="journal article" date="2019" name="G3 (Bethesda)">
        <title>Hybrid Assembly of the Genome of the Entomopathogenic Nematode Steinernema carpocapsae Identifies the X-Chromosome.</title>
        <authorList>
            <person name="Serra L."/>
            <person name="Macchietto M."/>
            <person name="Macias-Munoz A."/>
            <person name="McGill C.J."/>
            <person name="Rodriguez I.M."/>
            <person name="Rodriguez B."/>
            <person name="Murad R."/>
            <person name="Mortazavi A."/>
        </authorList>
    </citation>
    <scope>NUCLEOTIDE SEQUENCE [LARGE SCALE GENOMIC DNA]</scope>
    <source>
        <strain evidence="1 2">ALL</strain>
    </source>
</reference>
<gene>
    <name evidence="1" type="ORF">L596_003205</name>
</gene>
<comment type="caution">
    <text evidence="1">The sequence shown here is derived from an EMBL/GenBank/DDBJ whole genome shotgun (WGS) entry which is preliminary data.</text>
</comment>
<keyword evidence="2" id="KW-1185">Reference proteome</keyword>
<evidence type="ECO:0000313" key="1">
    <source>
        <dbReference type="EMBL" id="TMS35916.1"/>
    </source>
</evidence>